<evidence type="ECO:0000313" key="2">
    <source>
        <dbReference type="Proteomes" id="UP000772434"/>
    </source>
</evidence>
<evidence type="ECO:0000313" key="1">
    <source>
        <dbReference type="EMBL" id="KAF9073961.1"/>
    </source>
</evidence>
<dbReference type="AlphaFoldDB" id="A0A9P5Q2P9"/>
<proteinExistence type="predicted"/>
<dbReference type="EMBL" id="JADNRY010000015">
    <property type="protein sequence ID" value="KAF9073961.1"/>
    <property type="molecule type" value="Genomic_DNA"/>
</dbReference>
<comment type="caution">
    <text evidence="1">The sequence shown here is derived from an EMBL/GenBank/DDBJ whole genome shotgun (WGS) entry which is preliminary data.</text>
</comment>
<protein>
    <submittedName>
        <fullName evidence="1">Uncharacterized protein</fullName>
    </submittedName>
</protein>
<gene>
    <name evidence="1" type="ORF">BDP27DRAFT_1317748</name>
</gene>
<reference evidence="1" key="1">
    <citation type="submission" date="2020-11" db="EMBL/GenBank/DDBJ databases">
        <authorList>
            <consortium name="DOE Joint Genome Institute"/>
            <person name="Ahrendt S."/>
            <person name="Riley R."/>
            <person name="Andreopoulos W."/>
            <person name="Labutti K."/>
            <person name="Pangilinan J."/>
            <person name="Ruiz-Duenas F.J."/>
            <person name="Barrasa J.M."/>
            <person name="Sanchez-Garcia M."/>
            <person name="Camarero S."/>
            <person name="Miyauchi S."/>
            <person name="Serrano A."/>
            <person name="Linde D."/>
            <person name="Babiker R."/>
            <person name="Drula E."/>
            <person name="Ayuso-Fernandez I."/>
            <person name="Pacheco R."/>
            <person name="Padilla G."/>
            <person name="Ferreira P."/>
            <person name="Barriuso J."/>
            <person name="Kellner H."/>
            <person name="Castanera R."/>
            <person name="Alfaro M."/>
            <person name="Ramirez L."/>
            <person name="Pisabarro A.G."/>
            <person name="Kuo A."/>
            <person name="Tritt A."/>
            <person name="Lipzen A."/>
            <person name="He G."/>
            <person name="Yan M."/>
            <person name="Ng V."/>
            <person name="Cullen D."/>
            <person name="Martin F."/>
            <person name="Rosso M.-N."/>
            <person name="Henrissat B."/>
            <person name="Hibbett D."/>
            <person name="Martinez A.T."/>
            <person name="Grigoriev I.V."/>
        </authorList>
    </citation>
    <scope>NUCLEOTIDE SEQUENCE</scope>
    <source>
        <strain evidence="1">AH 40177</strain>
    </source>
</reference>
<sequence length="77" mass="8801">MRNHLSSDHPNQMNSNSIVCQLCNKEMLRSSIAKHVVDCHCQARVCYCRACGQKQSRPENHFSRHLTTCNVLKPFSA</sequence>
<name>A0A9P5Q2P9_9AGAR</name>
<accession>A0A9P5Q2P9</accession>
<keyword evidence="2" id="KW-1185">Reference proteome</keyword>
<dbReference type="Proteomes" id="UP000772434">
    <property type="component" value="Unassembled WGS sequence"/>
</dbReference>
<organism evidence="1 2">
    <name type="scientific">Rhodocollybia butyracea</name>
    <dbReference type="NCBI Taxonomy" id="206335"/>
    <lineage>
        <taxon>Eukaryota</taxon>
        <taxon>Fungi</taxon>
        <taxon>Dikarya</taxon>
        <taxon>Basidiomycota</taxon>
        <taxon>Agaricomycotina</taxon>
        <taxon>Agaricomycetes</taxon>
        <taxon>Agaricomycetidae</taxon>
        <taxon>Agaricales</taxon>
        <taxon>Marasmiineae</taxon>
        <taxon>Omphalotaceae</taxon>
        <taxon>Rhodocollybia</taxon>
    </lineage>
</organism>